<gene>
    <name evidence="5" type="ORF">HA299_02645</name>
</gene>
<keyword evidence="3" id="KW-0472">Membrane</keyword>
<feature type="domain" description="PGF-CTERM archaeal protein-sorting signal" evidence="4">
    <location>
        <begin position="294"/>
        <end position="311"/>
    </location>
</feature>
<evidence type="ECO:0000313" key="6">
    <source>
        <dbReference type="Proteomes" id="UP000600363"/>
    </source>
</evidence>
<feature type="compositionally biased region" description="Low complexity" evidence="2">
    <location>
        <begin position="262"/>
        <end position="279"/>
    </location>
</feature>
<keyword evidence="1" id="KW-0732">Signal</keyword>
<name>A0A832RVF0_9EURY</name>
<evidence type="ECO:0000256" key="3">
    <source>
        <dbReference type="SAM" id="Phobius"/>
    </source>
</evidence>
<sequence length="316" mass="34036">MRIWVVGILVVLALVVLATLPTCEAGIREGLVGYWTLQEGGGNILYDYSGSGLDGVLHGTRWVDRGNFNSLYFDGRAYVSVPLGSLSNGTLSLWIYCNNSSGGLIAMLSDEHTTLRLERDGESGKLLYRISTPEWEHGAYAEHPLTLDQWIHVLLTFGPDEAKMYVSGVRQGDTLPPVSGLHGSPQLFIGGAPSEQGFWGEIAHVRLYDRQLASGEVWLLTRAVEPILPPPVERDTSKAPSSATPKHTLTPREPAPTPSPTSTPTATSPTATSPTATSTLPLGGLRPDVELPITPGFEFVFAMLALLALVLRRSAP</sequence>
<dbReference type="EMBL" id="DUIH01000011">
    <property type="protein sequence ID" value="HIH69510.1"/>
    <property type="molecule type" value="Genomic_DNA"/>
</dbReference>
<dbReference type="InterPro" id="IPR013320">
    <property type="entry name" value="ConA-like_dom_sf"/>
</dbReference>
<dbReference type="Pfam" id="PF13385">
    <property type="entry name" value="Laminin_G_3"/>
    <property type="match status" value="1"/>
</dbReference>
<evidence type="ECO:0000256" key="1">
    <source>
        <dbReference type="ARBA" id="ARBA00022729"/>
    </source>
</evidence>
<proteinExistence type="predicted"/>
<dbReference type="InterPro" id="IPR026371">
    <property type="entry name" value="PGF_CTERM"/>
</dbReference>
<protein>
    <submittedName>
        <fullName evidence="5">LamG domain-containing protein</fullName>
    </submittedName>
</protein>
<feature type="region of interest" description="Disordered" evidence="2">
    <location>
        <begin position="229"/>
        <end position="285"/>
    </location>
</feature>
<dbReference type="RefSeq" id="WP_084174155.1">
    <property type="nucleotide sequence ID" value="NZ_DUIH01000011.1"/>
</dbReference>
<evidence type="ECO:0000313" key="5">
    <source>
        <dbReference type="EMBL" id="HIH69510.1"/>
    </source>
</evidence>
<dbReference type="SUPFAM" id="SSF49899">
    <property type="entry name" value="Concanavalin A-like lectins/glucanases"/>
    <property type="match status" value="1"/>
</dbReference>
<evidence type="ECO:0000259" key="4">
    <source>
        <dbReference type="Pfam" id="PF18204"/>
    </source>
</evidence>
<comment type="caution">
    <text evidence="5">The sequence shown here is derived from an EMBL/GenBank/DDBJ whole genome shotgun (WGS) entry which is preliminary data.</text>
</comment>
<keyword evidence="3" id="KW-0812">Transmembrane</keyword>
<dbReference type="Pfam" id="PF18204">
    <property type="entry name" value="PGF-CTERM"/>
    <property type="match status" value="1"/>
</dbReference>
<dbReference type="AlphaFoldDB" id="A0A832RVF0"/>
<accession>A0A832RVF0</accession>
<organism evidence="5 6">
    <name type="scientific">Methermicoccus shengliensis</name>
    <dbReference type="NCBI Taxonomy" id="660064"/>
    <lineage>
        <taxon>Archaea</taxon>
        <taxon>Methanobacteriati</taxon>
        <taxon>Methanobacteriota</taxon>
        <taxon>Stenosarchaea group</taxon>
        <taxon>Methanomicrobia</taxon>
        <taxon>Methanosarcinales</taxon>
        <taxon>Methermicoccaceae</taxon>
        <taxon>Methermicoccus</taxon>
    </lineage>
</organism>
<dbReference type="Gene3D" id="2.60.120.200">
    <property type="match status" value="1"/>
</dbReference>
<feature type="compositionally biased region" description="Polar residues" evidence="2">
    <location>
        <begin position="238"/>
        <end position="247"/>
    </location>
</feature>
<dbReference type="Proteomes" id="UP000600363">
    <property type="component" value="Unassembled WGS sequence"/>
</dbReference>
<evidence type="ECO:0000256" key="2">
    <source>
        <dbReference type="SAM" id="MobiDB-lite"/>
    </source>
</evidence>
<keyword evidence="3" id="KW-1133">Transmembrane helix</keyword>
<reference evidence="5" key="1">
    <citation type="journal article" date="2020" name="bioRxiv">
        <title>A rank-normalized archaeal taxonomy based on genome phylogeny resolves widespread incomplete and uneven classifications.</title>
        <authorList>
            <person name="Rinke C."/>
            <person name="Chuvochina M."/>
            <person name="Mussig A.J."/>
            <person name="Chaumeil P.-A."/>
            <person name="Waite D.W."/>
            <person name="Whitman W.B."/>
            <person name="Parks D.H."/>
            <person name="Hugenholtz P."/>
        </authorList>
    </citation>
    <scope>NUCLEOTIDE SEQUENCE</scope>
    <source>
        <strain evidence="5">UBA12518</strain>
    </source>
</reference>
<feature type="transmembrane region" description="Helical" evidence="3">
    <location>
        <begin position="293"/>
        <end position="311"/>
    </location>
</feature>